<evidence type="ECO:0000313" key="3">
    <source>
        <dbReference type="Proteomes" id="UP000094455"/>
    </source>
</evidence>
<dbReference type="RefSeq" id="XP_019015232.1">
    <property type="nucleotide sequence ID" value="XM_019164926.1"/>
</dbReference>
<feature type="region of interest" description="Disordered" evidence="1">
    <location>
        <begin position="108"/>
        <end position="166"/>
    </location>
</feature>
<feature type="compositionally biased region" description="Basic and acidic residues" evidence="1">
    <location>
        <begin position="144"/>
        <end position="166"/>
    </location>
</feature>
<dbReference type="AlphaFoldDB" id="A0A1E3NDC1"/>
<dbReference type="GeneID" id="30181613"/>
<dbReference type="OrthoDB" id="29853at2759"/>
<accession>A0A1E3NDC1</accession>
<sequence>MQADSQLKLLIRTSKAKLEFKVTKSRALSSHTIQTTVIPELRSLATIPNDSRPFERGLDILNMKLAQMVRNDRAADVWEDLIGELSVLENSLHQLVSMMEEQRELAVQRQSQQRKVRHGSTQSNLGKGWSFLGFTFTGNSQTKNGEEPGVEKPSEGPTEETHESMDRVTKVVRNVVVAQDYLSDDIKELHKLALALSKCIDKSEVLAHSPDTKEKLPADAITDLEDRIYVEIVRKLRGDDEETVVTDYMHELCDIYKIDLYSEDKYKEDVNEDDGENGDNAEGSNENQPVRPQVKKKLDDLDDLKERFEALKKS</sequence>
<keyword evidence="3" id="KW-1185">Reference proteome</keyword>
<dbReference type="EMBL" id="KV454009">
    <property type="protein sequence ID" value="ODQ44119.1"/>
    <property type="molecule type" value="Genomic_DNA"/>
</dbReference>
<feature type="compositionally biased region" description="Acidic residues" evidence="1">
    <location>
        <begin position="270"/>
        <end position="279"/>
    </location>
</feature>
<dbReference type="STRING" id="763406.A0A1E3NDC1"/>
<proteinExistence type="predicted"/>
<protein>
    <submittedName>
        <fullName evidence="2">Uncharacterized protein</fullName>
    </submittedName>
</protein>
<evidence type="ECO:0000313" key="2">
    <source>
        <dbReference type="EMBL" id="ODQ44119.1"/>
    </source>
</evidence>
<feature type="region of interest" description="Disordered" evidence="1">
    <location>
        <begin position="267"/>
        <end position="298"/>
    </location>
</feature>
<gene>
    <name evidence="2" type="ORF">PICMEDRAFT_74956</name>
</gene>
<organism evidence="2 3">
    <name type="scientific">Pichia membranifaciens NRRL Y-2026</name>
    <dbReference type="NCBI Taxonomy" id="763406"/>
    <lineage>
        <taxon>Eukaryota</taxon>
        <taxon>Fungi</taxon>
        <taxon>Dikarya</taxon>
        <taxon>Ascomycota</taxon>
        <taxon>Saccharomycotina</taxon>
        <taxon>Pichiomycetes</taxon>
        <taxon>Pichiales</taxon>
        <taxon>Pichiaceae</taxon>
        <taxon>Pichia</taxon>
    </lineage>
</organism>
<reference evidence="2 3" key="1">
    <citation type="journal article" date="2016" name="Proc. Natl. Acad. Sci. U.S.A.">
        <title>Comparative genomics of biotechnologically important yeasts.</title>
        <authorList>
            <person name="Riley R."/>
            <person name="Haridas S."/>
            <person name="Wolfe K.H."/>
            <person name="Lopes M.R."/>
            <person name="Hittinger C.T."/>
            <person name="Goeker M."/>
            <person name="Salamov A.A."/>
            <person name="Wisecaver J.H."/>
            <person name="Long T.M."/>
            <person name="Calvey C.H."/>
            <person name="Aerts A.L."/>
            <person name="Barry K.W."/>
            <person name="Choi C."/>
            <person name="Clum A."/>
            <person name="Coughlan A.Y."/>
            <person name="Deshpande S."/>
            <person name="Douglass A.P."/>
            <person name="Hanson S.J."/>
            <person name="Klenk H.-P."/>
            <person name="LaButti K.M."/>
            <person name="Lapidus A."/>
            <person name="Lindquist E.A."/>
            <person name="Lipzen A.M."/>
            <person name="Meier-Kolthoff J.P."/>
            <person name="Ohm R.A."/>
            <person name="Otillar R.P."/>
            <person name="Pangilinan J.L."/>
            <person name="Peng Y."/>
            <person name="Rokas A."/>
            <person name="Rosa C.A."/>
            <person name="Scheuner C."/>
            <person name="Sibirny A.A."/>
            <person name="Slot J.C."/>
            <person name="Stielow J.B."/>
            <person name="Sun H."/>
            <person name="Kurtzman C.P."/>
            <person name="Blackwell M."/>
            <person name="Grigoriev I.V."/>
            <person name="Jeffries T.W."/>
        </authorList>
    </citation>
    <scope>NUCLEOTIDE SEQUENCE [LARGE SCALE GENOMIC DNA]</scope>
    <source>
        <strain evidence="2 3">NRRL Y-2026</strain>
    </source>
</reference>
<dbReference type="Proteomes" id="UP000094455">
    <property type="component" value="Unassembled WGS sequence"/>
</dbReference>
<evidence type="ECO:0000256" key="1">
    <source>
        <dbReference type="SAM" id="MobiDB-lite"/>
    </source>
</evidence>
<name>A0A1E3NDC1_9ASCO</name>